<evidence type="ECO:0000256" key="8">
    <source>
        <dbReference type="SAM" id="Phobius"/>
    </source>
</evidence>
<feature type="transmembrane region" description="Helical" evidence="8">
    <location>
        <begin position="60"/>
        <end position="81"/>
    </location>
</feature>
<dbReference type="EMBL" id="JBGMEK010000003">
    <property type="protein sequence ID" value="MFA0809812.1"/>
    <property type="molecule type" value="Genomic_DNA"/>
</dbReference>
<feature type="transmembrane region" description="Helical" evidence="8">
    <location>
        <begin position="260"/>
        <end position="278"/>
    </location>
</feature>
<keyword evidence="5 8" id="KW-0812">Transmembrane</keyword>
<dbReference type="RefSeq" id="WP_371837428.1">
    <property type="nucleotide sequence ID" value="NZ_JBGMEK010000003.1"/>
</dbReference>
<comment type="similarity">
    <text evidence="2">Belongs to the EamA transporter family.</text>
</comment>
<keyword evidence="3" id="KW-0813">Transport</keyword>
<evidence type="ECO:0000256" key="2">
    <source>
        <dbReference type="ARBA" id="ARBA00007362"/>
    </source>
</evidence>
<evidence type="ECO:0000313" key="11">
    <source>
        <dbReference type="Proteomes" id="UP001569428"/>
    </source>
</evidence>
<dbReference type="Pfam" id="PF00892">
    <property type="entry name" value="EamA"/>
    <property type="match status" value="1"/>
</dbReference>
<feature type="transmembrane region" description="Helical" evidence="8">
    <location>
        <begin position="93"/>
        <end position="111"/>
    </location>
</feature>
<reference evidence="10 11" key="1">
    <citation type="submission" date="2024-08" db="EMBL/GenBank/DDBJ databases">
        <authorList>
            <person name="Ishaq N."/>
        </authorList>
    </citation>
    <scope>NUCLEOTIDE SEQUENCE [LARGE SCALE GENOMIC DNA]</scope>
    <source>
        <strain evidence="10 11">DSM 18651</strain>
    </source>
</reference>
<dbReference type="InterPro" id="IPR004626">
    <property type="entry name" value="RarD"/>
</dbReference>
<feature type="transmembrane region" description="Helical" evidence="8">
    <location>
        <begin position="196"/>
        <end position="216"/>
    </location>
</feature>
<feature type="transmembrane region" description="Helical" evidence="8">
    <location>
        <begin position="167"/>
        <end position="184"/>
    </location>
</feature>
<dbReference type="NCBIfam" id="TIGR00688">
    <property type="entry name" value="rarD"/>
    <property type="match status" value="1"/>
</dbReference>
<keyword evidence="7 8" id="KW-0472">Membrane</keyword>
<comment type="subcellular location">
    <subcellularLocation>
        <location evidence="1">Cell membrane</location>
        <topology evidence="1">Multi-pass membrane protein</topology>
    </subcellularLocation>
</comment>
<feature type="domain" description="EamA" evidence="9">
    <location>
        <begin position="25"/>
        <end position="158"/>
    </location>
</feature>
<name>A0ABV4NUR5_9GAMM</name>
<dbReference type="Proteomes" id="UP001569428">
    <property type="component" value="Unassembled WGS sequence"/>
</dbReference>
<evidence type="ECO:0000256" key="7">
    <source>
        <dbReference type="ARBA" id="ARBA00023136"/>
    </source>
</evidence>
<dbReference type="PANTHER" id="PTHR22911">
    <property type="entry name" value="ACYL-MALONYL CONDENSING ENZYME-RELATED"/>
    <property type="match status" value="1"/>
</dbReference>
<evidence type="ECO:0000259" key="9">
    <source>
        <dbReference type="Pfam" id="PF00892"/>
    </source>
</evidence>
<keyword evidence="4" id="KW-1003">Cell membrane</keyword>
<feature type="transmembrane region" description="Helical" evidence="8">
    <location>
        <begin position="284"/>
        <end position="305"/>
    </location>
</feature>
<feature type="transmembrane region" description="Helical" evidence="8">
    <location>
        <begin position="144"/>
        <end position="161"/>
    </location>
</feature>
<protein>
    <submittedName>
        <fullName evidence="10">EamA family transporter RarD</fullName>
    </submittedName>
</protein>
<evidence type="ECO:0000313" key="10">
    <source>
        <dbReference type="EMBL" id="MFA0809812.1"/>
    </source>
</evidence>
<evidence type="ECO:0000256" key="4">
    <source>
        <dbReference type="ARBA" id="ARBA00022475"/>
    </source>
</evidence>
<comment type="caution">
    <text evidence="10">The sequence shown here is derived from an EMBL/GenBank/DDBJ whole genome shotgun (WGS) entry which is preliminary data.</text>
</comment>
<organism evidence="10 11">
    <name type="scientific">Microbulbifer epialgicus</name>
    <dbReference type="NCBI Taxonomy" id="393907"/>
    <lineage>
        <taxon>Bacteria</taxon>
        <taxon>Pseudomonadati</taxon>
        <taxon>Pseudomonadota</taxon>
        <taxon>Gammaproteobacteria</taxon>
        <taxon>Cellvibrionales</taxon>
        <taxon>Microbulbiferaceae</taxon>
        <taxon>Microbulbifer</taxon>
    </lineage>
</organism>
<feature type="transmembrane region" description="Helical" evidence="8">
    <location>
        <begin position="123"/>
        <end position="139"/>
    </location>
</feature>
<dbReference type="SUPFAM" id="SSF103481">
    <property type="entry name" value="Multidrug resistance efflux transporter EmrE"/>
    <property type="match status" value="2"/>
</dbReference>
<feature type="transmembrane region" description="Helical" evidence="8">
    <location>
        <begin position="21"/>
        <end position="40"/>
    </location>
</feature>
<dbReference type="InterPro" id="IPR037185">
    <property type="entry name" value="EmrE-like"/>
</dbReference>
<dbReference type="InterPro" id="IPR000620">
    <property type="entry name" value="EamA_dom"/>
</dbReference>
<sequence>MSEPNLIFRFSTAGVPLRNNDSATTGFLAGVAAFLIWGLAPLYFNQLQEIPAAEILSHRSIWSLVLALLSLLILGKLPSLLSTLRDTKKMRMLAMTSALIGSNWLVFIWAVNNGHLLESSLGYYINPLISILLGVLFLGEKLRYLQWLAVALAAVGIAHELWQFGRIPIIALFLASSFAFYGLARKLAPVESLTGLTVETLYMLPIALIYLVWSSSPTSNLLNNSWELNSLLILAGPITLIPLLLFTIAARRLNLSTVGFLQYIGPSIMLGVATQILGEPFGEGKLTTFMFVWIGLALYSLDALVQRRKLHLQGKATL</sequence>
<dbReference type="PANTHER" id="PTHR22911:SF137">
    <property type="entry name" value="SOLUTE CARRIER FAMILY 35 MEMBER G2-RELATED"/>
    <property type="match status" value="1"/>
</dbReference>
<keyword evidence="11" id="KW-1185">Reference proteome</keyword>
<evidence type="ECO:0000256" key="6">
    <source>
        <dbReference type="ARBA" id="ARBA00022989"/>
    </source>
</evidence>
<accession>A0ABV4NUR5</accession>
<feature type="transmembrane region" description="Helical" evidence="8">
    <location>
        <begin position="228"/>
        <end position="248"/>
    </location>
</feature>
<evidence type="ECO:0000256" key="1">
    <source>
        <dbReference type="ARBA" id="ARBA00004651"/>
    </source>
</evidence>
<keyword evidence="6 8" id="KW-1133">Transmembrane helix</keyword>
<evidence type="ECO:0000256" key="3">
    <source>
        <dbReference type="ARBA" id="ARBA00022448"/>
    </source>
</evidence>
<gene>
    <name evidence="10" type="primary">rarD</name>
    <name evidence="10" type="ORF">ACCI49_02675</name>
</gene>
<proteinExistence type="inferred from homology"/>
<evidence type="ECO:0000256" key="5">
    <source>
        <dbReference type="ARBA" id="ARBA00022692"/>
    </source>
</evidence>